<keyword evidence="3" id="KW-1185">Reference proteome</keyword>
<gene>
    <name evidence="2" type="ORF">HGM15179_020402</name>
</gene>
<feature type="region of interest" description="Disordered" evidence="1">
    <location>
        <begin position="1"/>
        <end position="34"/>
    </location>
</feature>
<dbReference type="AlphaFoldDB" id="A0A8K1D6E4"/>
<comment type="caution">
    <text evidence="2">The sequence shown here is derived from an EMBL/GenBank/DDBJ whole genome shotgun (WGS) entry which is preliminary data.</text>
</comment>
<evidence type="ECO:0000313" key="2">
    <source>
        <dbReference type="EMBL" id="TRZ06705.1"/>
    </source>
</evidence>
<dbReference type="Proteomes" id="UP000796761">
    <property type="component" value="Unassembled WGS sequence"/>
</dbReference>
<dbReference type="EMBL" id="SWJQ01002257">
    <property type="protein sequence ID" value="TRZ06705.1"/>
    <property type="molecule type" value="Genomic_DNA"/>
</dbReference>
<feature type="compositionally biased region" description="Polar residues" evidence="1">
    <location>
        <begin position="72"/>
        <end position="83"/>
    </location>
</feature>
<evidence type="ECO:0000313" key="3">
    <source>
        <dbReference type="Proteomes" id="UP000796761"/>
    </source>
</evidence>
<sequence>MGCGGWRGPDGACIAGRGLRDEQRKGKVGNYKPQKPLRQERNKWDGVQVIRMAPGGTNGEYKTQVNSCNECESHVRQGSSDSFKNGEESTQK</sequence>
<name>A0A8K1D6E4_9PASS</name>
<protein>
    <submittedName>
        <fullName evidence="2">Uncharacterized protein</fullName>
    </submittedName>
</protein>
<feature type="region of interest" description="Disordered" evidence="1">
    <location>
        <begin position="72"/>
        <end position="92"/>
    </location>
</feature>
<organism evidence="2 3">
    <name type="scientific">Zosterops borbonicus</name>
    <dbReference type="NCBI Taxonomy" id="364589"/>
    <lineage>
        <taxon>Eukaryota</taxon>
        <taxon>Metazoa</taxon>
        <taxon>Chordata</taxon>
        <taxon>Craniata</taxon>
        <taxon>Vertebrata</taxon>
        <taxon>Euteleostomi</taxon>
        <taxon>Archelosauria</taxon>
        <taxon>Archosauria</taxon>
        <taxon>Dinosauria</taxon>
        <taxon>Saurischia</taxon>
        <taxon>Theropoda</taxon>
        <taxon>Coelurosauria</taxon>
        <taxon>Aves</taxon>
        <taxon>Neognathae</taxon>
        <taxon>Neoaves</taxon>
        <taxon>Telluraves</taxon>
        <taxon>Australaves</taxon>
        <taxon>Passeriformes</taxon>
        <taxon>Sylvioidea</taxon>
        <taxon>Zosteropidae</taxon>
        <taxon>Zosterops</taxon>
    </lineage>
</organism>
<accession>A0A8K1D6E4</accession>
<evidence type="ECO:0000256" key="1">
    <source>
        <dbReference type="SAM" id="MobiDB-lite"/>
    </source>
</evidence>
<reference evidence="2" key="1">
    <citation type="submission" date="2019-04" db="EMBL/GenBank/DDBJ databases">
        <title>Genome assembly of Zosterops borbonicus 15179.</title>
        <authorList>
            <person name="Leroy T."/>
            <person name="Anselmetti Y."/>
            <person name="Tilak M.-K."/>
            <person name="Nabholz B."/>
        </authorList>
    </citation>
    <scope>NUCLEOTIDE SEQUENCE</scope>
    <source>
        <strain evidence="2">HGM_15179</strain>
        <tissue evidence="2">Muscle</tissue>
    </source>
</reference>
<proteinExistence type="predicted"/>